<dbReference type="InterPro" id="IPR051049">
    <property type="entry name" value="Dienelactone_hydrolase-like"/>
</dbReference>
<sequence>MSGEWITLEAADGHKFQAWHIMPGGTPRGGIIVAMEIFGVNAHIRDLCQRYAAQGYEVVAPQLYDRALPQADLPYDADGVAKGRALREEIGWEAPMLDVTACAGHLRRGTGQEPVGIVGYCFGGAIAWLAAAKVPRLDCAVGYYGTAILNFVELAPKCPTMLHFGSKDASTPEDRIEFLAEKHPEVAIHLYDADHGFSSDRRANFDAAASKLALERTLAFFDAHLD</sequence>
<dbReference type="Pfam" id="PF01738">
    <property type="entry name" value="DLH"/>
    <property type="match status" value="1"/>
</dbReference>
<dbReference type="EMBL" id="QYUK01000011">
    <property type="protein sequence ID" value="RJF86726.1"/>
    <property type="molecule type" value="Genomic_DNA"/>
</dbReference>
<dbReference type="InterPro" id="IPR029058">
    <property type="entry name" value="AB_hydrolase_fold"/>
</dbReference>
<dbReference type="GO" id="GO:0016787">
    <property type="term" value="F:hydrolase activity"/>
    <property type="evidence" value="ECO:0007669"/>
    <property type="project" value="UniProtKB-KW"/>
</dbReference>
<feature type="domain" description="Dienelactone hydrolase" evidence="1">
    <location>
        <begin position="16"/>
        <end position="224"/>
    </location>
</feature>
<dbReference type="Proteomes" id="UP000284605">
    <property type="component" value="Unassembled WGS sequence"/>
</dbReference>
<dbReference type="PANTHER" id="PTHR46623:SF6">
    <property type="entry name" value="ALPHA_BETA-HYDROLASES SUPERFAMILY PROTEIN"/>
    <property type="match status" value="1"/>
</dbReference>
<dbReference type="OrthoDB" id="9771666at2"/>
<evidence type="ECO:0000313" key="3">
    <source>
        <dbReference type="Proteomes" id="UP000284605"/>
    </source>
</evidence>
<organism evidence="2 3">
    <name type="scientific">Oleomonas cavernae</name>
    <dbReference type="NCBI Taxonomy" id="2320859"/>
    <lineage>
        <taxon>Bacteria</taxon>
        <taxon>Pseudomonadati</taxon>
        <taxon>Pseudomonadota</taxon>
        <taxon>Alphaproteobacteria</taxon>
        <taxon>Acetobacterales</taxon>
        <taxon>Acetobacteraceae</taxon>
        <taxon>Oleomonas</taxon>
    </lineage>
</organism>
<dbReference type="RefSeq" id="WP_119777371.1">
    <property type="nucleotide sequence ID" value="NZ_QYUK01000011.1"/>
</dbReference>
<proteinExistence type="predicted"/>
<comment type="caution">
    <text evidence="2">The sequence shown here is derived from an EMBL/GenBank/DDBJ whole genome shotgun (WGS) entry which is preliminary data.</text>
</comment>
<dbReference type="Gene3D" id="3.40.50.1820">
    <property type="entry name" value="alpha/beta hydrolase"/>
    <property type="match status" value="1"/>
</dbReference>
<gene>
    <name evidence="2" type="ORF">D3874_06580</name>
</gene>
<evidence type="ECO:0000259" key="1">
    <source>
        <dbReference type="Pfam" id="PF01738"/>
    </source>
</evidence>
<dbReference type="InterPro" id="IPR002925">
    <property type="entry name" value="Dienelactn_hydro"/>
</dbReference>
<dbReference type="AlphaFoldDB" id="A0A418W9S0"/>
<evidence type="ECO:0000313" key="2">
    <source>
        <dbReference type="EMBL" id="RJF86726.1"/>
    </source>
</evidence>
<reference evidence="2 3" key="1">
    <citation type="submission" date="2018-09" db="EMBL/GenBank/DDBJ databases">
        <authorList>
            <person name="Zhu H."/>
        </authorList>
    </citation>
    <scope>NUCLEOTIDE SEQUENCE [LARGE SCALE GENOMIC DNA]</scope>
    <source>
        <strain evidence="2 3">K1W22B-8</strain>
    </source>
</reference>
<keyword evidence="2" id="KW-0378">Hydrolase</keyword>
<name>A0A418W9S0_9PROT</name>
<dbReference type="SUPFAM" id="SSF53474">
    <property type="entry name" value="alpha/beta-Hydrolases"/>
    <property type="match status" value="1"/>
</dbReference>
<keyword evidence="3" id="KW-1185">Reference proteome</keyword>
<protein>
    <submittedName>
        <fullName evidence="2">Dienelactone hydrolase family protein</fullName>
    </submittedName>
</protein>
<dbReference type="PANTHER" id="PTHR46623">
    <property type="entry name" value="CARBOXYMETHYLENEBUTENOLIDASE-RELATED"/>
    <property type="match status" value="1"/>
</dbReference>
<accession>A0A418W9S0</accession>